<dbReference type="SUPFAM" id="SSF51316">
    <property type="entry name" value="Mss4-like"/>
    <property type="match status" value="1"/>
</dbReference>
<sequence length="139" mass="15182">MEFKTGRCGCGSLKYSAEGEPINSVFCYCKECQTHTGSDKWFGIWFPKNRFKITDGEFSVYSRKGDSGKDLNHIFCNNCGVTVCVEVTVGNFYSIAVSTLDENESINPSMALYAASAPSWAVFPAGLAKFDTLPPGMGE</sequence>
<protein>
    <submittedName>
        <fullName evidence="6">GFA family protein</fullName>
    </submittedName>
</protein>
<dbReference type="RefSeq" id="WP_230435963.1">
    <property type="nucleotide sequence ID" value="NZ_CP087715.1"/>
</dbReference>
<proteinExistence type="inferred from homology"/>
<keyword evidence="4" id="KW-0456">Lyase</keyword>
<organism evidence="6 7">
    <name type="scientific">Microbulbifer celer</name>
    <dbReference type="NCBI Taxonomy" id="435905"/>
    <lineage>
        <taxon>Bacteria</taxon>
        <taxon>Pseudomonadati</taxon>
        <taxon>Pseudomonadota</taxon>
        <taxon>Gammaproteobacteria</taxon>
        <taxon>Cellvibrionales</taxon>
        <taxon>Microbulbiferaceae</taxon>
        <taxon>Microbulbifer</taxon>
    </lineage>
</organism>
<keyword evidence="2" id="KW-0479">Metal-binding</keyword>
<dbReference type="PANTHER" id="PTHR33337">
    <property type="entry name" value="GFA DOMAIN-CONTAINING PROTEIN"/>
    <property type="match status" value="1"/>
</dbReference>
<comment type="caution">
    <text evidence="6">The sequence shown here is derived from an EMBL/GenBank/DDBJ whole genome shotgun (WGS) entry which is preliminary data.</text>
</comment>
<dbReference type="Gene3D" id="3.90.1590.10">
    <property type="entry name" value="glutathione-dependent formaldehyde- activating enzyme (gfa)"/>
    <property type="match status" value="1"/>
</dbReference>
<gene>
    <name evidence="6" type="ORF">ACFQ2X_15230</name>
</gene>
<evidence type="ECO:0000259" key="5">
    <source>
        <dbReference type="PROSITE" id="PS51891"/>
    </source>
</evidence>
<evidence type="ECO:0000256" key="1">
    <source>
        <dbReference type="ARBA" id="ARBA00005495"/>
    </source>
</evidence>
<evidence type="ECO:0000256" key="4">
    <source>
        <dbReference type="ARBA" id="ARBA00023239"/>
    </source>
</evidence>
<comment type="similarity">
    <text evidence="1">Belongs to the Gfa family.</text>
</comment>
<evidence type="ECO:0000313" key="6">
    <source>
        <dbReference type="EMBL" id="MFD1217956.1"/>
    </source>
</evidence>
<keyword evidence="7" id="KW-1185">Reference proteome</keyword>
<feature type="domain" description="CENP-V/GFA" evidence="5">
    <location>
        <begin position="4"/>
        <end position="131"/>
    </location>
</feature>
<accession>A0ABW3UBV0</accession>
<evidence type="ECO:0000256" key="2">
    <source>
        <dbReference type="ARBA" id="ARBA00022723"/>
    </source>
</evidence>
<reference evidence="7" key="1">
    <citation type="journal article" date="2019" name="Int. J. Syst. Evol. Microbiol.">
        <title>The Global Catalogue of Microorganisms (GCM) 10K type strain sequencing project: providing services to taxonomists for standard genome sequencing and annotation.</title>
        <authorList>
            <consortium name="The Broad Institute Genomics Platform"/>
            <consortium name="The Broad Institute Genome Sequencing Center for Infectious Disease"/>
            <person name="Wu L."/>
            <person name="Ma J."/>
        </authorList>
    </citation>
    <scope>NUCLEOTIDE SEQUENCE [LARGE SCALE GENOMIC DNA]</scope>
    <source>
        <strain evidence="7">CCUG 54356</strain>
    </source>
</reference>
<dbReference type="Proteomes" id="UP001597264">
    <property type="component" value="Unassembled WGS sequence"/>
</dbReference>
<dbReference type="PROSITE" id="PS51891">
    <property type="entry name" value="CENP_V_GFA"/>
    <property type="match status" value="1"/>
</dbReference>
<keyword evidence="3" id="KW-0862">Zinc</keyword>
<evidence type="ECO:0000313" key="7">
    <source>
        <dbReference type="Proteomes" id="UP001597264"/>
    </source>
</evidence>
<evidence type="ECO:0000256" key="3">
    <source>
        <dbReference type="ARBA" id="ARBA00022833"/>
    </source>
</evidence>
<dbReference type="Pfam" id="PF04828">
    <property type="entry name" value="GFA"/>
    <property type="match status" value="1"/>
</dbReference>
<dbReference type="PANTHER" id="PTHR33337:SF40">
    <property type="entry name" value="CENP-V_GFA DOMAIN-CONTAINING PROTEIN-RELATED"/>
    <property type="match status" value="1"/>
</dbReference>
<name>A0ABW3UBV0_9GAMM</name>
<dbReference type="InterPro" id="IPR006913">
    <property type="entry name" value="CENP-V/GFA"/>
</dbReference>
<dbReference type="InterPro" id="IPR011057">
    <property type="entry name" value="Mss4-like_sf"/>
</dbReference>
<dbReference type="EMBL" id="JBHTLR010000020">
    <property type="protein sequence ID" value="MFD1217956.1"/>
    <property type="molecule type" value="Genomic_DNA"/>
</dbReference>